<organism evidence="2 3">
    <name type="scientific">Bacteroides faecichinchillae</name>
    <dbReference type="NCBI Taxonomy" id="871325"/>
    <lineage>
        <taxon>Bacteria</taxon>
        <taxon>Pseudomonadati</taxon>
        <taxon>Bacteroidota</taxon>
        <taxon>Bacteroidia</taxon>
        <taxon>Bacteroidales</taxon>
        <taxon>Bacteroidaceae</taxon>
        <taxon>Bacteroides</taxon>
    </lineage>
</organism>
<dbReference type="EMBL" id="FQVD01000023">
    <property type="protein sequence ID" value="SHF51925.1"/>
    <property type="molecule type" value="Genomic_DNA"/>
</dbReference>
<dbReference type="AlphaFoldDB" id="A0A1M5CB24"/>
<sequence length="697" mass="79181">MENKRLLKSLFIFVGSVALSISGLYAQQGANQYIPVSPRQTVESGIFWPNGQMLPHFATPVFQLDGFDLKKAKLQPEEKTMILSLQGIVNKKRPRIFLFDHSGEGKEKWPRLLNLTIREFEPTEYLKLVEKYKDELRGVILYDRTKSDHYLNLASTVAGLEEAIPVSLQLYDRLKQQGILLPVLEDFTKLPYTKSTEIYEYMFQNYWNKCTHRLLVSLPPQRGFVRDMAIAAGTAIVWLDPRIWGENTVLRKFLKTMKPGESIITGWYAEERSGIGLAAEYGLSTIPSDFYENATVYAGMQQLIKYPEVPKMPELENKIYLAIYLSDGDNVQYCQHAMSELWDKAGRGSIPINWTISPGLVDFGPGLLNHYYSTATPNDFFASGPSGMGYSLIYDAHNYLWNATSGTNFIPYAKLTQQYLEKSGLRVITIWDEVNQEQMAAYAHNCRYLYGLTQQDWEFHPYKVPTYIQDHRLAFIPNLPCYASGVDVIYSFWKDTIAGFDGSKPIFLSAQGESWKMGPDNIVALKKRLEELSPGNIVICRGDHFFNLHSQANYLPFNLTLSPKMKITSSNATTKVKTAADGTPCEGHMWISKEKGNEAWIQFDFKDEYLINRYVVRHAGNAGMMKQLNTRSFTMEVSRDGKKWTRVDSQKNNTASVTDVDITPVQGTYVRLQIQDAGEDGIARIGDVEIYGSILGN</sequence>
<accession>A0A1M5CB24</accession>
<dbReference type="InterPro" id="IPR025832">
    <property type="entry name" value="GxGYxYP_C"/>
</dbReference>
<dbReference type="STRING" id="871325.SAMN05444349_12355"/>
<dbReference type="InterPro" id="IPR048309">
    <property type="entry name" value="GxGYxYP_N_3rd"/>
</dbReference>
<dbReference type="PANTHER" id="PTHR37321">
    <property type="entry name" value="EXPORTED PROTEIN-RELATED"/>
    <property type="match status" value="1"/>
</dbReference>
<dbReference type="PANTHER" id="PTHR37321:SF1">
    <property type="entry name" value="EXPORTED PROTEIN"/>
    <property type="match status" value="1"/>
</dbReference>
<dbReference type="Gene3D" id="2.60.120.260">
    <property type="entry name" value="Galactose-binding domain-like"/>
    <property type="match status" value="1"/>
</dbReference>
<dbReference type="InterPro" id="IPR008979">
    <property type="entry name" value="Galactose-bd-like_sf"/>
</dbReference>
<protein>
    <submittedName>
        <fullName evidence="2">F5/8 type C domain-containing protein</fullName>
    </submittedName>
</protein>
<dbReference type="InterPro" id="IPR000421">
    <property type="entry name" value="FA58C"/>
</dbReference>
<dbReference type="RefSeq" id="WP_025075191.1">
    <property type="nucleotide sequence ID" value="NZ_FQVD01000023.1"/>
</dbReference>
<name>A0A1M5CB24_9BACE</name>
<keyword evidence="3" id="KW-1185">Reference proteome</keyword>
<dbReference type="OrthoDB" id="3799094at2"/>
<dbReference type="Pfam" id="PF14323">
    <property type="entry name" value="GxGYxYP_C"/>
    <property type="match status" value="1"/>
</dbReference>
<dbReference type="Gene3D" id="3.20.20.490">
    <property type="entry name" value="GxGYxYP glycoside hydrolase, C-terminal domain"/>
    <property type="match status" value="1"/>
</dbReference>
<dbReference type="InterPro" id="IPR048310">
    <property type="entry name" value="GxGYxYP_N_2nd"/>
</dbReference>
<dbReference type="Pfam" id="PF00754">
    <property type="entry name" value="F5_F8_type_C"/>
    <property type="match status" value="1"/>
</dbReference>
<dbReference type="InterPro" id="IPR032626">
    <property type="entry name" value="GxGYxYP_N_1st"/>
</dbReference>
<dbReference type="Proteomes" id="UP000184436">
    <property type="component" value="Unassembled WGS sequence"/>
</dbReference>
<feature type="domain" description="F5/8 type C" evidence="1">
    <location>
        <begin position="550"/>
        <end position="693"/>
    </location>
</feature>
<dbReference type="SUPFAM" id="SSF49785">
    <property type="entry name" value="Galactose-binding domain-like"/>
    <property type="match status" value="1"/>
</dbReference>
<dbReference type="PROSITE" id="PS50022">
    <property type="entry name" value="FA58C_3"/>
    <property type="match status" value="1"/>
</dbReference>
<dbReference type="Pfam" id="PF20957">
    <property type="entry name" value="GxGYxYP_N_2nd"/>
    <property type="match status" value="1"/>
</dbReference>
<reference evidence="2 3" key="1">
    <citation type="submission" date="2016-11" db="EMBL/GenBank/DDBJ databases">
        <authorList>
            <person name="Jaros S."/>
            <person name="Januszkiewicz K."/>
            <person name="Wedrychowicz H."/>
        </authorList>
    </citation>
    <scope>NUCLEOTIDE SEQUENCE [LARGE SCALE GENOMIC DNA]</scope>
    <source>
        <strain evidence="2 3">DSM 26883</strain>
    </source>
</reference>
<dbReference type="Pfam" id="PF16216">
    <property type="entry name" value="GxGYxYP_N"/>
    <property type="match status" value="1"/>
</dbReference>
<dbReference type="Pfam" id="PF20958">
    <property type="entry name" value="GxGYxYP_N_3rd"/>
    <property type="match status" value="1"/>
</dbReference>
<evidence type="ECO:0000313" key="3">
    <source>
        <dbReference type="Proteomes" id="UP000184436"/>
    </source>
</evidence>
<evidence type="ECO:0000313" key="2">
    <source>
        <dbReference type="EMBL" id="SHF51925.1"/>
    </source>
</evidence>
<evidence type="ECO:0000259" key="1">
    <source>
        <dbReference type="PROSITE" id="PS50022"/>
    </source>
</evidence>
<dbReference type="InterPro" id="IPR038410">
    <property type="entry name" value="GxGYxYP_C_sf"/>
</dbReference>
<proteinExistence type="predicted"/>
<gene>
    <name evidence="2" type="ORF">SAMN05444349_12355</name>
</gene>